<comment type="caution">
    <text evidence="2">The sequence shown here is derived from an EMBL/GenBank/DDBJ whole genome shotgun (WGS) entry which is preliminary data.</text>
</comment>
<reference evidence="3" key="1">
    <citation type="journal article" date="2019" name="Int. J. Syst. Evol. Microbiol.">
        <title>The Global Catalogue of Microorganisms (GCM) 10K type strain sequencing project: providing services to taxonomists for standard genome sequencing and annotation.</title>
        <authorList>
            <consortium name="The Broad Institute Genomics Platform"/>
            <consortium name="The Broad Institute Genome Sequencing Center for Infectious Disease"/>
            <person name="Wu L."/>
            <person name="Ma J."/>
        </authorList>
    </citation>
    <scope>NUCLEOTIDE SEQUENCE [LARGE SCALE GENOMIC DNA]</scope>
    <source>
        <strain evidence="3">JCM 12165</strain>
    </source>
</reference>
<dbReference type="Gene3D" id="3.40.50.261">
    <property type="entry name" value="Succinyl-CoA synthetase domains"/>
    <property type="match status" value="2"/>
</dbReference>
<dbReference type="SUPFAM" id="SSF56059">
    <property type="entry name" value="Glutathione synthetase ATP-binding domain-like"/>
    <property type="match status" value="1"/>
</dbReference>
<dbReference type="PROSITE" id="PS51186">
    <property type="entry name" value="GNAT"/>
    <property type="match status" value="1"/>
</dbReference>
<dbReference type="SMART" id="SM00881">
    <property type="entry name" value="CoA_binding"/>
    <property type="match status" value="1"/>
</dbReference>
<proteinExistence type="predicted"/>
<dbReference type="InterPro" id="IPR000182">
    <property type="entry name" value="GNAT_dom"/>
</dbReference>
<dbReference type="EC" id="2.3.1.-" evidence="2"/>
<dbReference type="EMBL" id="JBHUCP010000026">
    <property type="protein sequence ID" value="MFD1533916.1"/>
    <property type="molecule type" value="Genomic_DNA"/>
</dbReference>
<accession>A0ABW4FTU7</accession>
<dbReference type="GO" id="GO:0016746">
    <property type="term" value="F:acyltransferase activity"/>
    <property type="evidence" value="ECO:0007669"/>
    <property type="project" value="UniProtKB-KW"/>
</dbReference>
<dbReference type="SUPFAM" id="SSF52210">
    <property type="entry name" value="Succinyl-CoA synthetase domains"/>
    <property type="match status" value="2"/>
</dbReference>
<dbReference type="RefSeq" id="WP_343977816.1">
    <property type="nucleotide sequence ID" value="NZ_BAAAJG010000009.1"/>
</dbReference>
<dbReference type="Gene3D" id="3.30.470.20">
    <property type="entry name" value="ATP-grasp fold, B domain"/>
    <property type="match status" value="1"/>
</dbReference>
<sequence length="908" mass="95618">MPPSDRPAHVAEPPAEAAALDPGYPRQWEADVVASDGGIVHLRPILPSDGDALLRFHEGLSERTRYLRFFGPYPRISPRDLVRFTTVDHRTRVAFICLLGDEIIAVGRYEGLDAARGGEVESAEVAFVVRDEHQGRGLGSILLEHLAAAARENGVRRFEAEVLVENHQMVRVFRDAGYQVSRAFAEGVLHLEFDVDPTERSLAVRDSREQRAEARSVHNVLHPSSVAVIGASTDPSKIGHAVLAHLLRANFTGPVYPVNPEARSVRGVRAYASVTDIPDEVDLAVVAVPAAGIDEVMDSCLAKGVKALVVISAGFADAGGSGTVAERRLVAEARAHGMRVIGPNALGVANTSPDVRLNATLAPDLPGTGRVGFFSQSGALGIAILAAAKERGLGLSTFVSAGNRADLSGNDLLQYWQTDPDTNLVLLYLETFGNPRKFGRLARRLARTKPIVAVKSGRHTGPTPALAARAAPIDEASVKALFEQAGVIRVETLSQLFDTALLLAYQPLPAGPRVAVVGNSSALGLLVTDALLDGGLELARPPVDVGTAAPPEEFAAAVARALSETDGPDGGADALVAVFVPPVATPSGAYARALREAVAGSDKPVAAVFLAAEGVPAELAVPGEDGSPGPGSVPSFPSPERAAAALARVSRYARWRSRPVGEFVTPDGVDADRARELVAKLGGDKERRLSDAEAVELLACYGIRFTEFRRVAGADAAVAAAEELGFPVAIKAVGERWHHRTDLVGVRLDVATGTGVRRAHADLARLTGQDEVYVQRMAPKGISCVLEIVDDPSFGSLLSFGLSGMATELLGDRAFRVVPVSDQDAAALVRAPRAAPLLAGYRGTEPVDLAGLEDLVLRVGRIAEDLPEVRSLGLDPVLASPEGAFVTGARVVLGPPPTRDDGGPRRLR</sequence>
<dbReference type="InterPro" id="IPR013815">
    <property type="entry name" value="ATP_grasp_subdomain_1"/>
</dbReference>
<dbReference type="InterPro" id="IPR036291">
    <property type="entry name" value="NAD(P)-bd_dom_sf"/>
</dbReference>
<feature type="domain" description="N-acetyltransferase" evidence="1">
    <location>
        <begin position="40"/>
        <end position="196"/>
    </location>
</feature>
<dbReference type="SUPFAM" id="SSF55729">
    <property type="entry name" value="Acyl-CoA N-acyltransferases (Nat)"/>
    <property type="match status" value="1"/>
</dbReference>
<dbReference type="Pfam" id="PF13380">
    <property type="entry name" value="CoA_binding_2"/>
    <property type="match status" value="1"/>
</dbReference>
<dbReference type="InterPro" id="IPR016181">
    <property type="entry name" value="Acyl_CoA_acyltransferase"/>
</dbReference>
<evidence type="ECO:0000313" key="3">
    <source>
        <dbReference type="Proteomes" id="UP001597145"/>
    </source>
</evidence>
<dbReference type="Pfam" id="PF00583">
    <property type="entry name" value="Acetyltransf_1"/>
    <property type="match status" value="1"/>
</dbReference>
<evidence type="ECO:0000313" key="2">
    <source>
        <dbReference type="EMBL" id="MFD1533916.1"/>
    </source>
</evidence>
<dbReference type="Gene3D" id="3.30.1490.20">
    <property type="entry name" value="ATP-grasp fold, A domain"/>
    <property type="match status" value="1"/>
</dbReference>
<dbReference type="InterPro" id="IPR016102">
    <property type="entry name" value="Succinyl-CoA_synth-like"/>
</dbReference>
<dbReference type="Pfam" id="PF13549">
    <property type="entry name" value="ATP-grasp_5"/>
    <property type="match status" value="1"/>
</dbReference>
<dbReference type="Gene3D" id="3.40.630.30">
    <property type="match status" value="1"/>
</dbReference>
<dbReference type="CDD" id="cd04301">
    <property type="entry name" value="NAT_SF"/>
    <property type="match status" value="1"/>
</dbReference>
<dbReference type="InterPro" id="IPR032875">
    <property type="entry name" value="Succ_CoA_lig_flav_dom"/>
</dbReference>
<name>A0ABW4FTU7_9PSEU</name>
<protein>
    <submittedName>
        <fullName evidence="2">GNAT family N-acetyltransferase</fullName>
        <ecNumber evidence="2">2.3.1.-</ecNumber>
    </submittedName>
</protein>
<dbReference type="PANTHER" id="PTHR42793:SF1">
    <property type="entry name" value="PEPTIDYL-LYSINE N-ACETYLTRANSFERASE PATZ"/>
    <property type="match status" value="1"/>
</dbReference>
<keyword evidence="3" id="KW-1185">Reference proteome</keyword>
<dbReference type="InterPro" id="IPR003781">
    <property type="entry name" value="CoA-bd"/>
</dbReference>
<dbReference type="PANTHER" id="PTHR42793">
    <property type="entry name" value="COA BINDING DOMAIN CONTAINING PROTEIN"/>
    <property type="match status" value="1"/>
</dbReference>
<gene>
    <name evidence="2" type="ORF">ACFSCY_31315</name>
</gene>
<dbReference type="Proteomes" id="UP001597145">
    <property type="component" value="Unassembled WGS sequence"/>
</dbReference>
<keyword evidence="2" id="KW-0012">Acyltransferase</keyword>
<dbReference type="SUPFAM" id="SSF51735">
    <property type="entry name" value="NAD(P)-binding Rossmann-fold domains"/>
    <property type="match status" value="1"/>
</dbReference>
<organism evidence="2 3">
    <name type="scientific">Pseudonocardia aurantiaca</name>
    <dbReference type="NCBI Taxonomy" id="75290"/>
    <lineage>
        <taxon>Bacteria</taxon>
        <taxon>Bacillati</taxon>
        <taxon>Actinomycetota</taxon>
        <taxon>Actinomycetes</taxon>
        <taxon>Pseudonocardiales</taxon>
        <taxon>Pseudonocardiaceae</taxon>
        <taxon>Pseudonocardia</taxon>
    </lineage>
</organism>
<dbReference type="Gene3D" id="3.40.50.720">
    <property type="entry name" value="NAD(P)-binding Rossmann-like Domain"/>
    <property type="match status" value="1"/>
</dbReference>
<evidence type="ECO:0000259" key="1">
    <source>
        <dbReference type="PROSITE" id="PS51186"/>
    </source>
</evidence>
<dbReference type="Pfam" id="PF13607">
    <property type="entry name" value="Succ_CoA_lig"/>
    <property type="match status" value="1"/>
</dbReference>
<keyword evidence="2" id="KW-0808">Transferase</keyword>